<reference evidence="2" key="1">
    <citation type="submission" date="2020-10" db="EMBL/GenBank/DDBJ databases">
        <authorList>
            <person name="Gilroy R."/>
        </authorList>
    </citation>
    <scope>NUCLEOTIDE SEQUENCE</scope>
    <source>
        <strain evidence="2">ChiSjej6B24-2974</strain>
    </source>
</reference>
<protein>
    <submittedName>
        <fullName evidence="2">Uncharacterized protein</fullName>
    </submittedName>
</protein>
<keyword evidence="1" id="KW-0472">Membrane</keyword>
<proteinExistence type="predicted"/>
<dbReference type="EMBL" id="DVFZ01000068">
    <property type="protein sequence ID" value="HIQ82800.1"/>
    <property type="molecule type" value="Genomic_DNA"/>
</dbReference>
<keyword evidence="1" id="KW-1133">Transmembrane helix</keyword>
<sequence>MTRHSRGRRLSALAVVMAVALAALGFWGLWTLTVDFLSCSPAGLFTETRWRYDLADGFQIRGGLTDGAALVRAKNESVLMAVVPFDVTAFCTGDGYIGTQRTQRDGTVTYALIDSKSGETVGFYNTQEDFESACAEAGAAMGAWTSTGEAPRDAVFEACYVVDESPEYIEGNFLGSLGALFLNIEDSASVSAPYTPYDGSRLVRLRFDGESAALLAAYMREKPDVWQPLSAMPEALAERAFSERPLPFPCICLDEPCFIPRAENGFWHLDGTEHSISGNLYLFNTDPGELYNYTW</sequence>
<accession>A0A9D0ZLM9</accession>
<evidence type="ECO:0000313" key="2">
    <source>
        <dbReference type="EMBL" id="HIQ82800.1"/>
    </source>
</evidence>
<feature type="transmembrane region" description="Helical" evidence="1">
    <location>
        <begin position="12"/>
        <end position="30"/>
    </location>
</feature>
<comment type="caution">
    <text evidence="2">The sequence shown here is derived from an EMBL/GenBank/DDBJ whole genome shotgun (WGS) entry which is preliminary data.</text>
</comment>
<reference evidence="2" key="2">
    <citation type="journal article" date="2021" name="PeerJ">
        <title>Extensive microbial diversity within the chicken gut microbiome revealed by metagenomics and culture.</title>
        <authorList>
            <person name="Gilroy R."/>
            <person name="Ravi A."/>
            <person name="Getino M."/>
            <person name="Pursley I."/>
            <person name="Horton D.L."/>
            <person name="Alikhan N.F."/>
            <person name="Baker D."/>
            <person name="Gharbi K."/>
            <person name="Hall N."/>
            <person name="Watson M."/>
            <person name="Adriaenssens E.M."/>
            <person name="Foster-Nyarko E."/>
            <person name="Jarju S."/>
            <person name="Secka A."/>
            <person name="Antonio M."/>
            <person name="Oren A."/>
            <person name="Chaudhuri R.R."/>
            <person name="La Ragione R."/>
            <person name="Hildebrand F."/>
            <person name="Pallen M.J."/>
        </authorList>
    </citation>
    <scope>NUCLEOTIDE SEQUENCE</scope>
    <source>
        <strain evidence="2">ChiSjej6B24-2974</strain>
    </source>
</reference>
<keyword evidence="1" id="KW-0812">Transmembrane</keyword>
<evidence type="ECO:0000313" key="3">
    <source>
        <dbReference type="Proteomes" id="UP000824260"/>
    </source>
</evidence>
<dbReference type="Proteomes" id="UP000824260">
    <property type="component" value="Unassembled WGS sequence"/>
</dbReference>
<name>A0A9D0ZLM9_9FIRM</name>
<gene>
    <name evidence="2" type="ORF">IAA52_06825</name>
</gene>
<evidence type="ECO:0000256" key="1">
    <source>
        <dbReference type="SAM" id="Phobius"/>
    </source>
</evidence>
<organism evidence="2 3">
    <name type="scientific">Candidatus Pullichristensenella stercorigallinarum</name>
    <dbReference type="NCBI Taxonomy" id="2840909"/>
    <lineage>
        <taxon>Bacteria</taxon>
        <taxon>Bacillati</taxon>
        <taxon>Bacillota</taxon>
        <taxon>Clostridia</taxon>
        <taxon>Candidatus Pullichristensenella</taxon>
    </lineage>
</organism>
<dbReference type="AlphaFoldDB" id="A0A9D0ZLM9"/>